<sequence length="43" mass="4856">MKSAAIVLLLMSAERHRLLARVLKQQKTSLRPDRAMKPCPVTP</sequence>
<organism evidence="1">
    <name type="scientific">Rhizobium rhizogenes</name>
    <name type="common">Agrobacterium rhizogenes</name>
    <dbReference type="NCBI Taxonomy" id="359"/>
    <lineage>
        <taxon>Bacteria</taxon>
        <taxon>Pseudomonadati</taxon>
        <taxon>Pseudomonadota</taxon>
        <taxon>Alphaproteobacteria</taxon>
        <taxon>Hyphomicrobiales</taxon>
        <taxon>Rhizobiaceae</taxon>
        <taxon>Rhizobium/Agrobacterium group</taxon>
        <taxon>Rhizobium</taxon>
    </lineage>
</organism>
<gene>
    <name evidence="1" type="ORF">pC5.7d_688</name>
</gene>
<evidence type="ECO:0000313" key="1">
    <source>
        <dbReference type="EMBL" id="QCO89404.1"/>
    </source>
</evidence>
<keyword evidence="1" id="KW-0614">Plasmid</keyword>
<reference evidence="1" key="1">
    <citation type="submission" date="2018-12" db="EMBL/GenBank/DDBJ databases">
        <title>Three Rhizobium rhizogenes strains isolated from the same crown gall tumor carry diverse plasmids.</title>
        <authorList>
            <person name="Pulawska J."/>
            <person name="Kuzmanovic N."/>
        </authorList>
    </citation>
    <scope>NUCLEOTIDE SEQUENCE</scope>
    <source>
        <strain evidence="1">C5.7</strain>
        <plasmid evidence="1">pC5.7d</plasmid>
    </source>
</reference>
<protein>
    <submittedName>
        <fullName evidence="1">Uncharacterized protein</fullName>
    </submittedName>
</protein>
<accession>A0A7S4ZT62</accession>
<dbReference type="AlphaFoldDB" id="A0A7S4ZT62"/>
<dbReference type="EMBL" id="MK318970">
    <property type="protein sequence ID" value="QCO89404.1"/>
    <property type="molecule type" value="Genomic_DNA"/>
</dbReference>
<proteinExistence type="predicted"/>
<geneLocation type="plasmid" evidence="1">
    <name>pC5.7d</name>
</geneLocation>
<name>A0A7S4ZT62_RHIRH</name>